<evidence type="ECO:0000313" key="1">
    <source>
        <dbReference type="EMBL" id="EFM84261.1"/>
    </source>
</evidence>
<protein>
    <submittedName>
        <fullName evidence="1">Uncharacterized protein</fullName>
    </submittedName>
</protein>
<name>A0A125WAC7_ENTFL</name>
<sequence>MISIASAMKQEEIITLLEAYQGENETFTFKEKNGIKLFFEVEGDPETAAQVAKQLIKEQPWGGVLYFQATVV</sequence>
<dbReference type="RefSeq" id="WP_002355915.1">
    <property type="nucleotide sequence ID" value="NZ_GL454411.1"/>
</dbReference>
<dbReference type="AlphaFoldDB" id="A0A125WAC7"/>
<dbReference type="GeneID" id="60893400"/>
<dbReference type="Proteomes" id="UP000004846">
    <property type="component" value="Unassembled WGS sequence"/>
</dbReference>
<gene>
    <name evidence="1" type="ORF">HMPREF9498_00237</name>
</gene>
<accession>A0A125WAC7</accession>
<proteinExistence type="predicted"/>
<evidence type="ECO:0000313" key="2">
    <source>
        <dbReference type="Proteomes" id="UP000004846"/>
    </source>
</evidence>
<comment type="caution">
    <text evidence="1">The sequence shown here is derived from an EMBL/GenBank/DDBJ whole genome shotgun (WGS) entry which is preliminary data.</text>
</comment>
<dbReference type="HOGENOM" id="CLU_178327_0_0_9"/>
<organism evidence="1 2">
    <name type="scientific">Enterococcus faecalis TX4248</name>
    <dbReference type="NCBI Taxonomy" id="749495"/>
    <lineage>
        <taxon>Bacteria</taxon>
        <taxon>Bacillati</taxon>
        <taxon>Bacillota</taxon>
        <taxon>Bacilli</taxon>
        <taxon>Lactobacillales</taxon>
        <taxon>Enterococcaceae</taxon>
        <taxon>Enterococcus</taxon>
    </lineage>
</organism>
<dbReference type="EMBL" id="AEBR01000005">
    <property type="protein sequence ID" value="EFM84261.1"/>
    <property type="molecule type" value="Genomic_DNA"/>
</dbReference>
<reference evidence="1 2" key="1">
    <citation type="submission" date="2010-07" db="EMBL/GenBank/DDBJ databases">
        <authorList>
            <person name="Sid Ahmed O."/>
        </authorList>
    </citation>
    <scope>NUCLEOTIDE SEQUENCE [LARGE SCALE GENOMIC DNA]</scope>
    <source>
        <strain evidence="1 2">TX4248</strain>
    </source>
</reference>